<feature type="domain" description="HTH gntR-type" evidence="4">
    <location>
        <begin position="10"/>
        <end position="77"/>
    </location>
</feature>
<sequence length="237" mass="25923">MAASPQSPAAPLLDGVLDQLGSDIVSRTLPEGKTFTLQDISDRFEISRTVAREAMRALEQMGLVSSSRRVGITVLPRSSWAVFDPAVINWRLRCPEERRKQLQSLNELRIAVEPTASRNAAHSASTEERAELLALARELRELGNAGQGASEEFLAADIRFHSLLLEISDNEMFAALTPSILNVLQGRTTFGLQPDEPAPTAIEAHEELAHAIADGDPDAAEQHARRILTEVRAALFQ</sequence>
<reference evidence="5 6" key="1">
    <citation type="journal article" date="2012" name="Stand. Genomic Sci.">
        <title>Genome sequence of the halotolerant bacterium Corynebacterium halotolerans type strain YIM 70093(T) (= DSM 44683(T)).</title>
        <authorList>
            <person name="Ruckert C."/>
            <person name="Albersmeier A."/>
            <person name="Al-Dilaimi A."/>
            <person name="Niehaus K."/>
            <person name="Szczepanowski R."/>
            <person name="Kalinowski J."/>
        </authorList>
    </citation>
    <scope>NUCLEOTIDE SEQUENCE [LARGE SCALE GENOMIC DNA]</scope>
    <source>
        <strain evidence="5">YIM 70093</strain>
    </source>
</reference>
<dbReference type="InterPro" id="IPR011711">
    <property type="entry name" value="GntR_C"/>
</dbReference>
<dbReference type="InterPro" id="IPR000524">
    <property type="entry name" value="Tscrpt_reg_HTH_GntR"/>
</dbReference>
<evidence type="ECO:0000256" key="3">
    <source>
        <dbReference type="ARBA" id="ARBA00023163"/>
    </source>
</evidence>
<dbReference type="PANTHER" id="PTHR43537:SF44">
    <property type="entry name" value="GNTR FAMILY REGULATORY PROTEIN"/>
    <property type="match status" value="1"/>
</dbReference>
<keyword evidence="2" id="KW-0238">DNA-binding</keyword>
<evidence type="ECO:0000256" key="2">
    <source>
        <dbReference type="ARBA" id="ARBA00023125"/>
    </source>
</evidence>
<accession>M1P9H5</accession>
<keyword evidence="6" id="KW-1185">Reference proteome</keyword>
<protein>
    <submittedName>
        <fullName evidence="5">GntR family transcriptional regulator</fullName>
    </submittedName>
</protein>
<dbReference type="eggNOG" id="COG2186">
    <property type="taxonomic scope" value="Bacteria"/>
</dbReference>
<dbReference type="PANTHER" id="PTHR43537">
    <property type="entry name" value="TRANSCRIPTIONAL REGULATOR, GNTR FAMILY"/>
    <property type="match status" value="1"/>
</dbReference>
<dbReference type="Pfam" id="PF07729">
    <property type="entry name" value="FCD"/>
    <property type="match status" value="1"/>
</dbReference>
<dbReference type="SUPFAM" id="SSF48008">
    <property type="entry name" value="GntR ligand-binding domain-like"/>
    <property type="match status" value="1"/>
</dbReference>
<dbReference type="Gene3D" id="1.20.120.530">
    <property type="entry name" value="GntR ligand-binding domain-like"/>
    <property type="match status" value="1"/>
</dbReference>
<dbReference type="HOGENOM" id="CLU_017584_9_4_11"/>
<dbReference type="SUPFAM" id="SSF46785">
    <property type="entry name" value="Winged helix' DNA-binding domain"/>
    <property type="match status" value="1"/>
</dbReference>
<dbReference type="KEGG" id="chn:A605_11640"/>
<evidence type="ECO:0000313" key="6">
    <source>
        <dbReference type="Proteomes" id="UP000011723"/>
    </source>
</evidence>
<keyword evidence="3" id="KW-0804">Transcription</keyword>
<dbReference type="InterPro" id="IPR036390">
    <property type="entry name" value="WH_DNA-bd_sf"/>
</dbReference>
<dbReference type="EMBL" id="CP003697">
    <property type="protein sequence ID" value="AGF73326.1"/>
    <property type="molecule type" value="Genomic_DNA"/>
</dbReference>
<dbReference type="GO" id="GO:0003700">
    <property type="term" value="F:DNA-binding transcription factor activity"/>
    <property type="evidence" value="ECO:0007669"/>
    <property type="project" value="InterPro"/>
</dbReference>
<keyword evidence="1" id="KW-0805">Transcription regulation</keyword>
<evidence type="ECO:0000313" key="5">
    <source>
        <dbReference type="EMBL" id="AGF73326.1"/>
    </source>
</evidence>
<proteinExistence type="predicted"/>
<dbReference type="PROSITE" id="PS50949">
    <property type="entry name" value="HTH_GNTR"/>
    <property type="match status" value="1"/>
</dbReference>
<dbReference type="RefSeq" id="WP_015401742.1">
    <property type="nucleotide sequence ID" value="NC_020302.1"/>
</dbReference>
<organism evidence="5 6">
    <name type="scientific">Corynebacterium halotolerans YIM 70093 = DSM 44683</name>
    <dbReference type="NCBI Taxonomy" id="1121362"/>
    <lineage>
        <taxon>Bacteria</taxon>
        <taxon>Bacillati</taxon>
        <taxon>Actinomycetota</taxon>
        <taxon>Actinomycetes</taxon>
        <taxon>Mycobacteriales</taxon>
        <taxon>Corynebacteriaceae</taxon>
        <taxon>Corynebacterium</taxon>
    </lineage>
</organism>
<dbReference type="Gene3D" id="1.10.10.10">
    <property type="entry name" value="Winged helix-like DNA-binding domain superfamily/Winged helix DNA-binding domain"/>
    <property type="match status" value="1"/>
</dbReference>
<name>M1P9H5_9CORY</name>
<dbReference type="InterPro" id="IPR036388">
    <property type="entry name" value="WH-like_DNA-bd_sf"/>
</dbReference>
<gene>
    <name evidence="5" type="ORF">A605_11640</name>
</gene>
<evidence type="ECO:0000259" key="4">
    <source>
        <dbReference type="PROSITE" id="PS50949"/>
    </source>
</evidence>
<dbReference type="GO" id="GO:0003677">
    <property type="term" value="F:DNA binding"/>
    <property type="evidence" value="ECO:0007669"/>
    <property type="project" value="UniProtKB-KW"/>
</dbReference>
<dbReference type="SMART" id="SM00895">
    <property type="entry name" value="FCD"/>
    <property type="match status" value="1"/>
</dbReference>
<dbReference type="Pfam" id="PF00392">
    <property type="entry name" value="GntR"/>
    <property type="match status" value="1"/>
</dbReference>
<evidence type="ECO:0000256" key="1">
    <source>
        <dbReference type="ARBA" id="ARBA00023015"/>
    </source>
</evidence>
<dbReference type="SMART" id="SM00345">
    <property type="entry name" value="HTH_GNTR"/>
    <property type="match status" value="1"/>
</dbReference>
<dbReference type="AlphaFoldDB" id="M1P9H5"/>
<dbReference type="STRING" id="1121362.A605_11640"/>
<dbReference type="PATRIC" id="fig|1121362.3.peg.2361"/>
<dbReference type="InterPro" id="IPR008920">
    <property type="entry name" value="TF_FadR/GntR_C"/>
</dbReference>
<dbReference type="Proteomes" id="UP000011723">
    <property type="component" value="Chromosome"/>
</dbReference>